<comment type="subcellular location">
    <subcellularLocation>
        <location evidence="1 8">Preautophagosomal structure membrane</location>
        <topology evidence="1 8">Peripheral membrane protein</topology>
    </subcellularLocation>
</comment>
<evidence type="ECO:0000313" key="11">
    <source>
        <dbReference type="Proteomes" id="UP000236544"/>
    </source>
</evidence>
<dbReference type="PANTHER" id="PTHR13385:SF0">
    <property type="entry name" value="UBIQUITIN-LIKE PROTEIN ATG12"/>
    <property type="match status" value="1"/>
</dbReference>
<dbReference type="GO" id="GO:0000421">
    <property type="term" value="C:autophagosome membrane"/>
    <property type="evidence" value="ECO:0007669"/>
    <property type="project" value="TreeGrafter"/>
</dbReference>
<feature type="region of interest" description="Disordered" evidence="9">
    <location>
        <begin position="1"/>
        <end position="27"/>
    </location>
</feature>
<sequence>MSQLLESESDAASTSSTGESSRFGKASYSVQDGLEQYSKRLSFLGLESSGDVPPPEDSSSGTEASSGNIKTESAPMRPAPVSTSAVLTHLTPAGDQAIKKFAEKESTLPSKVQIKFQPIGSVPQVLPQSARISASQPFSVLVTFLRKKLKMNSIYCYVNNSFSPAPQQSVGDLWRHFRVNDELIVSYCGGVAFG</sequence>
<dbReference type="OrthoDB" id="10003551at2759"/>
<evidence type="ECO:0000256" key="6">
    <source>
        <dbReference type="ARBA" id="ARBA00022927"/>
    </source>
</evidence>
<comment type="subunit">
    <text evidence="8">Forms a conjugate with ATG5.</text>
</comment>
<evidence type="ECO:0000256" key="1">
    <source>
        <dbReference type="ARBA" id="ARBA00004623"/>
    </source>
</evidence>
<evidence type="ECO:0000256" key="2">
    <source>
        <dbReference type="ARBA" id="ARBA00007778"/>
    </source>
</evidence>
<keyword evidence="8" id="KW-0472">Membrane</keyword>
<dbReference type="InterPro" id="IPR007242">
    <property type="entry name" value="Atg12"/>
</dbReference>
<protein>
    <recommendedName>
        <fullName evidence="3 8">Ubiquitin-like protein ATG12</fullName>
    </recommendedName>
</protein>
<dbReference type="InterPro" id="IPR029071">
    <property type="entry name" value="Ubiquitin-like_domsf"/>
</dbReference>
<dbReference type="GO" id="GO:0000045">
    <property type="term" value="P:autophagosome assembly"/>
    <property type="evidence" value="ECO:0007669"/>
    <property type="project" value="InterPro"/>
</dbReference>
<evidence type="ECO:0000256" key="9">
    <source>
        <dbReference type="SAM" id="MobiDB-lite"/>
    </source>
</evidence>
<accession>A0A0P1KNB1</accession>
<dbReference type="PANTHER" id="PTHR13385">
    <property type="entry name" value="AUTOPHAGY PROTEIN 12"/>
    <property type="match status" value="1"/>
</dbReference>
<comment type="similarity">
    <text evidence="2 8">Belongs to the ATG12 family.</text>
</comment>
<dbReference type="AlphaFoldDB" id="A0A0P1KNB1"/>
<evidence type="ECO:0000313" key="10">
    <source>
        <dbReference type="EMBL" id="CUS21269.1"/>
    </source>
</evidence>
<keyword evidence="5 8" id="KW-0833">Ubl conjugation pathway</keyword>
<dbReference type="GO" id="GO:0034045">
    <property type="term" value="C:phagophore assembly site membrane"/>
    <property type="evidence" value="ECO:0007669"/>
    <property type="project" value="UniProtKB-SubCell"/>
</dbReference>
<keyword evidence="4 8" id="KW-1017">Isopeptide bond</keyword>
<dbReference type="Pfam" id="PF04110">
    <property type="entry name" value="APG12"/>
    <property type="match status" value="1"/>
</dbReference>
<name>A0A0P1KNB1_9SACH</name>
<evidence type="ECO:0000256" key="3">
    <source>
        <dbReference type="ARBA" id="ARBA00015875"/>
    </source>
</evidence>
<dbReference type="GO" id="GO:0019776">
    <property type="term" value="F:Atg8-family ligase activity"/>
    <property type="evidence" value="ECO:0007669"/>
    <property type="project" value="TreeGrafter"/>
</dbReference>
<dbReference type="GO" id="GO:0061723">
    <property type="term" value="P:glycophagy"/>
    <property type="evidence" value="ECO:0007669"/>
    <property type="project" value="TreeGrafter"/>
</dbReference>
<feature type="region of interest" description="Disordered" evidence="9">
    <location>
        <begin position="45"/>
        <end position="83"/>
    </location>
</feature>
<evidence type="ECO:0000256" key="5">
    <source>
        <dbReference type="ARBA" id="ARBA00022786"/>
    </source>
</evidence>
<organism evidence="10 11">
    <name type="scientific">Lachancea quebecensis</name>
    <dbReference type="NCBI Taxonomy" id="1654605"/>
    <lineage>
        <taxon>Eukaryota</taxon>
        <taxon>Fungi</taxon>
        <taxon>Dikarya</taxon>
        <taxon>Ascomycota</taxon>
        <taxon>Saccharomycotina</taxon>
        <taxon>Saccharomycetes</taxon>
        <taxon>Saccharomycetales</taxon>
        <taxon>Saccharomycetaceae</taxon>
        <taxon>Lachancea</taxon>
    </lineage>
</organism>
<comment type="function">
    <text evidence="8">Ubiquitin-like protein involved in cytoplasm to vacuole transport (Cvt), autophagy vesicles formation, mitophagy, and nucleophagy.</text>
</comment>
<dbReference type="Gene3D" id="3.10.20.90">
    <property type="entry name" value="Phosphatidylinositol 3-kinase Catalytic Subunit, Chain A, domain 1"/>
    <property type="match status" value="1"/>
</dbReference>
<evidence type="ECO:0000256" key="4">
    <source>
        <dbReference type="ARBA" id="ARBA00022499"/>
    </source>
</evidence>
<dbReference type="GO" id="GO:0097352">
    <property type="term" value="P:autophagosome maturation"/>
    <property type="evidence" value="ECO:0007669"/>
    <property type="project" value="TreeGrafter"/>
</dbReference>
<feature type="compositionally biased region" description="Low complexity" evidence="9">
    <location>
        <begin position="10"/>
        <end position="21"/>
    </location>
</feature>
<dbReference type="Proteomes" id="UP000236544">
    <property type="component" value="Unassembled WGS sequence"/>
</dbReference>
<keyword evidence="11" id="KW-1185">Reference proteome</keyword>
<evidence type="ECO:0000256" key="7">
    <source>
        <dbReference type="ARBA" id="ARBA00023006"/>
    </source>
</evidence>
<evidence type="ECO:0000256" key="8">
    <source>
        <dbReference type="RuleBase" id="RU361201"/>
    </source>
</evidence>
<keyword evidence="8" id="KW-0813">Transport</keyword>
<dbReference type="CDD" id="cd01612">
    <property type="entry name" value="Ubl_ATG12"/>
    <property type="match status" value="1"/>
</dbReference>
<dbReference type="GO" id="GO:0015031">
    <property type="term" value="P:protein transport"/>
    <property type="evidence" value="ECO:0007669"/>
    <property type="project" value="UniProtKB-KW"/>
</dbReference>
<reference evidence="11" key="1">
    <citation type="submission" date="2015-10" db="EMBL/GenBank/DDBJ databases">
        <authorList>
            <person name="Devillers H."/>
        </authorList>
    </citation>
    <scope>NUCLEOTIDE SEQUENCE [LARGE SCALE GENOMIC DNA]</scope>
</reference>
<gene>
    <name evidence="10" type="ORF">LAQU0_S02e09890g</name>
</gene>
<keyword evidence="7 8" id="KW-0072">Autophagy</keyword>
<dbReference type="GO" id="GO:0034274">
    <property type="term" value="C:Atg12-Atg5-Atg16 complex"/>
    <property type="evidence" value="ECO:0007669"/>
    <property type="project" value="TreeGrafter"/>
</dbReference>
<dbReference type="GO" id="GO:0034727">
    <property type="term" value="P:piecemeal microautophagy of the nucleus"/>
    <property type="evidence" value="ECO:0007669"/>
    <property type="project" value="TreeGrafter"/>
</dbReference>
<dbReference type="SUPFAM" id="SSF54236">
    <property type="entry name" value="Ubiquitin-like"/>
    <property type="match status" value="1"/>
</dbReference>
<keyword evidence="6 8" id="KW-0653">Protein transport</keyword>
<dbReference type="EMBL" id="LN890542">
    <property type="protein sequence ID" value="CUS21269.1"/>
    <property type="molecule type" value="Genomic_DNA"/>
</dbReference>
<feature type="compositionally biased region" description="Polar residues" evidence="9">
    <location>
        <begin position="57"/>
        <end position="71"/>
    </location>
</feature>
<dbReference type="GO" id="GO:0000422">
    <property type="term" value="P:autophagy of mitochondrion"/>
    <property type="evidence" value="ECO:0007669"/>
    <property type="project" value="TreeGrafter"/>
</dbReference>
<proteinExistence type="inferred from homology"/>